<evidence type="ECO:0000256" key="1">
    <source>
        <dbReference type="SAM" id="MobiDB-lite"/>
    </source>
</evidence>
<evidence type="ECO:0000313" key="3">
    <source>
        <dbReference type="Proteomes" id="UP000297851"/>
    </source>
</evidence>
<accession>A0ABY2JAT3</accession>
<feature type="region of interest" description="Disordered" evidence="1">
    <location>
        <begin position="1"/>
        <end position="83"/>
    </location>
</feature>
<comment type="caution">
    <text evidence="2">The sequence shown here is derived from an EMBL/GenBank/DDBJ whole genome shotgun (WGS) entry which is preliminary data.</text>
</comment>
<protein>
    <submittedName>
        <fullName evidence="2">Uncharacterized protein</fullName>
    </submittedName>
</protein>
<feature type="compositionally biased region" description="Gly residues" evidence="1">
    <location>
        <begin position="51"/>
        <end position="65"/>
    </location>
</feature>
<keyword evidence="3" id="KW-1185">Reference proteome</keyword>
<proteinExistence type="predicted"/>
<evidence type="ECO:0000313" key="2">
    <source>
        <dbReference type="EMBL" id="TFD02065.1"/>
    </source>
</evidence>
<feature type="compositionally biased region" description="Basic and acidic residues" evidence="1">
    <location>
        <begin position="11"/>
        <end position="50"/>
    </location>
</feature>
<dbReference type="Proteomes" id="UP000297851">
    <property type="component" value="Unassembled WGS sequence"/>
</dbReference>
<organism evidence="2 3">
    <name type="scientific">Cryobacterium sandaracinum</name>
    <dbReference type="NCBI Taxonomy" id="1259247"/>
    <lineage>
        <taxon>Bacteria</taxon>
        <taxon>Bacillati</taxon>
        <taxon>Actinomycetota</taxon>
        <taxon>Actinomycetes</taxon>
        <taxon>Micrococcales</taxon>
        <taxon>Microbacteriaceae</taxon>
        <taxon>Cryobacterium</taxon>
    </lineage>
</organism>
<reference evidence="2 3" key="1">
    <citation type="submission" date="2019-03" db="EMBL/GenBank/DDBJ databases">
        <title>Genomics of glacier-inhabiting Cryobacterium strains.</title>
        <authorList>
            <person name="Liu Q."/>
            <person name="Xin Y.-H."/>
        </authorList>
    </citation>
    <scope>NUCLEOTIDE SEQUENCE [LARGE SCALE GENOMIC DNA]</scope>
    <source>
        <strain evidence="2 3">TMT2-16</strain>
    </source>
</reference>
<gene>
    <name evidence="2" type="ORF">E3T25_10335</name>
</gene>
<dbReference type="EMBL" id="SOGO01000030">
    <property type="protein sequence ID" value="TFD02065.1"/>
    <property type="molecule type" value="Genomic_DNA"/>
</dbReference>
<name>A0ABY2JAT3_9MICO</name>
<sequence length="83" mass="8871">MRISVEFVRGLAKERQRERTGADGSGRERTGADGSGRERTGPGRGRERVGPGRGRAGGSGRGTGGERVLLRAPHPGLHRRRDA</sequence>